<accession>A0A2I0TKF8</accession>
<evidence type="ECO:0008006" key="3">
    <source>
        <dbReference type="Google" id="ProtNLM"/>
    </source>
</evidence>
<organism evidence="1 2">
    <name type="scientific">Limosa lapponica baueri</name>
    <dbReference type="NCBI Taxonomy" id="1758121"/>
    <lineage>
        <taxon>Eukaryota</taxon>
        <taxon>Metazoa</taxon>
        <taxon>Chordata</taxon>
        <taxon>Craniata</taxon>
        <taxon>Vertebrata</taxon>
        <taxon>Euteleostomi</taxon>
        <taxon>Archelosauria</taxon>
        <taxon>Archosauria</taxon>
        <taxon>Dinosauria</taxon>
        <taxon>Saurischia</taxon>
        <taxon>Theropoda</taxon>
        <taxon>Coelurosauria</taxon>
        <taxon>Aves</taxon>
        <taxon>Neognathae</taxon>
        <taxon>Neoaves</taxon>
        <taxon>Charadriiformes</taxon>
        <taxon>Scolopacidae</taxon>
        <taxon>Limosa</taxon>
    </lineage>
</organism>
<name>A0A2I0TKF8_LIMLA</name>
<protein>
    <recommendedName>
        <fullName evidence="3">Rna-directed dna polymerase from mobile element jockey-like</fullName>
    </recommendedName>
</protein>
<evidence type="ECO:0000313" key="1">
    <source>
        <dbReference type="EMBL" id="PKU34304.1"/>
    </source>
</evidence>
<sequence>MYQDGLGVGLLESSSAERDLGVMVDNKLSMSQQYVLVAKKALVSWGEKAYYFRNYKIVILEGWGVVGPILHDVTVIKMVDDKFDFLM</sequence>
<reference evidence="2" key="2">
    <citation type="submission" date="2017-12" db="EMBL/GenBank/DDBJ databases">
        <title>Genome sequence of the Bar-tailed Godwit (Limosa lapponica baueri).</title>
        <authorList>
            <person name="Lima N.C.B."/>
            <person name="Parody-Merino A.M."/>
            <person name="Battley P.F."/>
            <person name="Fidler A.E."/>
            <person name="Prosdocimi F."/>
        </authorList>
    </citation>
    <scope>NUCLEOTIDE SEQUENCE [LARGE SCALE GENOMIC DNA]</scope>
</reference>
<gene>
    <name evidence="1" type="ORF">llap_15392</name>
</gene>
<keyword evidence="2" id="KW-1185">Reference proteome</keyword>
<dbReference type="EMBL" id="KZ509240">
    <property type="protein sequence ID" value="PKU34304.1"/>
    <property type="molecule type" value="Genomic_DNA"/>
</dbReference>
<proteinExistence type="predicted"/>
<dbReference type="AlphaFoldDB" id="A0A2I0TKF8"/>
<dbReference type="Proteomes" id="UP000233556">
    <property type="component" value="Unassembled WGS sequence"/>
</dbReference>
<reference evidence="2" key="1">
    <citation type="submission" date="2017-11" db="EMBL/GenBank/DDBJ databases">
        <authorList>
            <person name="Lima N.C."/>
            <person name="Parody-Merino A.M."/>
            <person name="Battley P.F."/>
            <person name="Fidler A.E."/>
            <person name="Prosdocimi F."/>
        </authorList>
    </citation>
    <scope>NUCLEOTIDE SEQUENCE [LARGE SCALE GENOMIC DNA]</scope>
</reference>
<evidence type="ECO:0000313" key="2">
    <source>
        <dbReference type="Proteomes" id="UP000233556"/>
    </source>
</evidence>